<keyword evidence="1" id="KW-0489">Methyltransferase</keyword>
<dbReference type="Gene3D" id="3.40.50.150">
    <property type="entry name" value="Vaccinia Virus protein VP39"/>
    <property type="match status" value="1"/>
</dbReference>
<dbReference type="EMBL" id="PQXH01000208">
    <property type="protein sequence ID" value="TGO08454.1"/>
    <property type="molecule type" value="Genomic_DNA"/>
</dbReference>
<dbReference type="InterPro" id="IPR036390">
    <property type="entry name" value="WH_DNA-bd_sf"/>
</dbReference>
<dbReference type="AlphaFoldDB" id="A0A4Z1E8F0"/>
<dbReference type="SUPFAM" id="SSF46785">
    <property type="entry name" value="Winged helix' DNA-binding domain"/>
    <property type="match status" value="1"/>
</dbReference>
<dbReference type="InterPro" id="IPR016461">
    <property type="entry name" value="COMT-like"/>
</dbReference>
<dbReference type="Proteomes" id="UP000297777">
    <property type="component" value="Unassembled WGS sequence"/>
</dbReference>
<dbReference type="Pfam" id="PF00891">
    <property type="entry name" value="Methyltransf_2"/>
    <property type="match status" value="1"/>
</dbReference>
<accession>A0A4Z1E8F0</accession>
<comment type="caution">
    <text evidence="5">The sequence shown here is derived from an EMBL/GenBank/DDBJ whole genome shotgun (WGS) entry which is preliminary data.</text>
</comment>
<reference evidence="5 6" key="1">
    <citation type="submission" date="2017-12" db="EMBL/GenBank/DDBJ databases">
        <title>Comparative genomics of Botrytis spp.</title>
        <authorList>
            <person name="Valero-Jimenez C.A."/>
            <person name="Tapia P."/>
            <person name="Veloso J."/>
            <person name="Silva-Moreno E."/>
            <person name="Staats M."/>
            <person name="Valdes J.H."/>
            <person name="Van Kan J.A.L."/>
        </authorList>
    </citation>
    <scope>NUCLEOTIDE SEQUENCE [LARGE SCALE GENOMIC DNA]</scope>
    <source>
        <strain evidence="5 6">Bt9001</strain>
    </source>
</reference>
<dbReference type="GO" id="GO:0008171">
    <property type="term" value="F:O-methyltransferase activity"/>
    <property type="evidence" value="ECO:0007669"/>
    <property type="project" value="InterPro"/>
</dbReference>
<dbReference type="InterPro" id="IPR001077">
    <property type="entry name" value="COMT_C"/>
</dbReference>
<dbReference type="SUPFAM" id="SSF53335">
    <property type="entry name" value="S-adenosyl-L-methionine-dependent methyltransferases"/>
    <property type="match status" value="1"/>
</dbReference>
<protein>
    <recommendedName>
        <fullName evidence="4">O-methyltransferase C-terminal domain-containing protein</fullName>
    </recommendedName>
</protein>
<gene>
    <name evidence="5" type="ORF">BTUL_0208g00050</name>
</gene>
<evidence type="ECO:0000256" key="1">
    <source>
        <dbReference type="ARBA" id="ARBA00022603"/>
    </source>
</evidence>
<dbReference type="OrthoDB" id="1535081at2759"/>
<evidence type="ECO:0000259" key="4">
    <source>
        <dbReference type="Pfam" id="PF00891"/>
    </source>
</evidence>
<dbReference type="PANTHER" id="PTHR43712:SF17">
    <property type="entry name" value="O-METHYLTRANSFERASE"/>
    <property type="match status" value="1"/>
</dbReference>
<evidence type="ECO:0000313" key="6">
    <source>
        <dbReference type="Proteomes" id="UP000297777"/>
    </source>
</evidence>
<dbReference type="GO" id="GO:0032259">
    <property type="term" value="P:methylation"/>
    <property type="evidence" value="ECO:0007669"/>
    <property type="project" value="UniProtKB-KW"/>
</dbReference>
<evidence type="ECO:0000256" key="2">
    <source>
        <dbReference type="ARBA" id="ARBA00022679"/>
    </source>
</evidence>
<sequence length="411" mass="46100">MLSKDLSESTCNGTPIVDTEKPCNLEAVPELVKAVVSAADALNAGTIDARQDLLVKLRTLTSAVETPRETMLKHCWTMTTSIASLSFGIDSGLWVAMARNGDRPQTYLGLSNIELARVMRHLGSIGHIDETGQDEYRPTVFSKALSISTLANGLIGLTCTTGAAALKFHEYSRKSGWKNPTDSKYTPLMYAYGTDKDMFSWIQSQGYGTHFNDHMNIYRPMPWISTGCFPIEQRLIEGADKSPNAPFWVDIGGCTGRDLMELHHYYPQVPGKLILQDLPPVINEIKKIHPAITAMEYDFLTEQPVKGSRAYYMHSVLHDWPDDICQKILARIIDAMKRGYSKLLIHESVVPPTNASWETTARDIIMLTLCCSQERNEADWRNLLEEKAGLRVSKIWKLDMPDECLIECELP</sequence>
<name>A0A4Z1E8F0_9HELO</name>
<feature type="domain" description="O-methyltransferase C-terminal" evidence="4">
    <location>
        <begin position="248"/>
        <end position="386"/>
    </location>
</feature>
<proteinExistence type="predicted"/>
<dbReference type="PANTHER" id="PTHR43712">
    <property type="entry name" value="PUTATIVE (AFU_ORTHOLOGUE AFUA_4G14580)-RELATED"/>
    <property type="match status" value="1"/>
</dbReference>
<dbReference type="PROSITE" id="PS51683">
    <property type="entry name" value="SAM_OMT_II"/>
    <property type="match status" value="1"/>
</dbReference>
<keyword evidence="6" id="KW-1185">Reference proteome</keyword>
<evidence type="ECO:0000256" key="3">
    <source>
        <dbReference type="ARBA" id="ARBA00022691"/>
    </source>
</evidence>
<keyword evidence="2" id="KW-0808">Transferase</keyword>
<evidence type="ECO:0000313" key="5">
    <source>
        <dbReference type="EMBL" id="TGO08454.1"/>
    </source>
</evidence>
<keyword evidence="3" id="KW-0949">S-adenosyl-L-methionine</keyword>
<dbReference type="InterPro" id="IPR029063">
    <property type="entry name" value="SAM-dependent_MTases_sf"/>
</dbReference>
<organism evidence="5 6">
    <name type="scientific">Botrytis tulipae</name>
    <dbReference type="NCBI Taxonomy" id="87230"/>
    <lineage>
        <taxon>Eukaryota</taxon>
        <taxon>Fungi</taxon>
        <taxon>Dikarya</taxon>
        <taxon>Ascomycota</taxon>
        <taxon>Pezizomycotina</taxon>
        <taxon>Leotiomycetes</taxon>
        <taxon>Helotiales</taxon>
        <taxon>Sclerotiniaceae</taxon>
        <taxon>Botrytis</taxon>
    </lineage>
</organism>